<evidence type="ECO:0000256" key="1">
    <source>
        <dbReference type="ARBA" id="ARBA00009477"/>
    </source>
</evidence>
<dbReference type="InterPro" id="IPR058627">
    <property type="entry name" value="MdtA-like_C"/>
</dbReference>
<dbReference type="NCBIfam" id="TIGR01730">
    <property type="entry name" value="RND_mfp"/>
    <property type="match status" value="1"/>
</dbReference>
<dbReference type="Gene3D" id="1.10.287.470">
    <property type="entry name" value="Helix hairpin bin"/>
    <property type="match status" value="1"/>
</dbReference>
<dbReference type="InterPro" id="IPR058792">
    <property type="entry name" value="Beta-barrel_RND_2"/>
</dbReference>
<protein>
    <submittedName>
        <fullName evidence="5">Multidrug resistance protein MdtA</fullName>
    </submittedName>
</protein>
<dbReference type="Gene3D" id="2.40.420.20">
    <property type="match status" value="1"/>
</dbReference>
<dbReference type="Proteomes" id="UP000316921">
    <property type="component" value="Chromosome"/>
</dbReference>
<evidence type="ECO:0000259" key="4">
    <source>
        <dbReference type="Pfam" id="PF25973"/>
    </source>
</evidence>
<evidence type="ECO:0000259" key="3">
    <source>
        <dbReference type="Pfam" id="PF25967"/>
    </source>
</evidence>
<dbReference type="Pfam" id="PF25954">
    <property type="entry name" value="Beta-barrel_RND_2"/>
    <property type="match status" value="1"/>
</dbReference>
<proteinExistence type="inferred from homology"/>
<comment type="similarity">
    <text evidence="1">Belongs to the membrane fusion protein (MFP) (TC 8.A.1) family.</text>
</comment>
<dbReference type="Pfam" id="PF25967">
    <property type="entry name" value="RND-MFP_C"/>
    <property type="match status" value="1"/>
</dbReference>
<dbReference type="KEGG" id="pbap:Pla133_02700"/>
<dbReference type="Gene3D" id="2.40.50.100">
    <property type="match status" value="1"/>
</dbReference>
<dbReference type="InterPro" id="IPR006143">
    <property type="entry name" value="RND_pump_MFP"/>
</dbReference>
<dbReference type="PANTHER" id="PTHR30469">
    <property type="entry name" value="MULTIDRUG RESISTANCE PROTEIN MDTA"/>
    <property type="match status" value="1"/>
</dbReference>
<dbReference type="GO" id="GO:0015562">
    <property type="term" value="F:efflux transmembrane transporter activity"/>
    <property type="evidence" value="ECO:0007669"/>
    <property type="project" value="TreeGrafter"/>
</dbReference>
<feature type="domain" description="CzcB-like barrel-sandwich hybrid" evidence="4">
    <location>
        <begin position="74"/>
        <end position="202"/>
    </location>
</feature>
<evidence type="ECO:0000313" key="6">
    <source>
        <dbReference type="Proteomes" id="UP000316921"/>
    </source>
</evidence>
<dbReference type="RefSeq" id="WP_419192017.1">
    <property type="nucleotide sequence ID" value="NZ_CP036287.1"/>
</dbReference>
<evidence type="ECO:0000259" key="2">
    <source>
        <dbReference type="Pfam" id="PF25954"/>
    </source>
</evidence>
<organism evidence="5 6">
    <name type="scientific">Engelhardtia mirabilis</name>
    <dbReference type="NCBI Taxonomy" id="2528011"/>
    <lineage>
        <taxon>Bacteria</taxon>
        <taxon>Pseudomonadati</taxon>
        <taxon>Planctomycetota</taxon>
        <taxon>Planctomycetia</taxon>
        <taxon>Planctomycetia incertae sedis</taxon>
        <taxon>Engelhardtia</taxon>
    </lineage>
</organism>
<reference evidence="5 6" key="1">
    <citation type="submission" date="2019-02" db="EMBL/GenBank/DDBJ databases">
        <title>Deep-cultivation of Planctomycetes and their phenomic and genomic characterization uncovers novel biology.</title>
        <authorList>
            <person name="Wiegand S."/>
            <person name="Jogler M."/>
            <person name="Boedeker C."/>
            <person name="Pinto D."/>
            <person name="Vollmers J."/>
            <person name="Rivas-Marin E."/>
            <person name="Kohn T."/>
            <person name="Peeters S.H."/>
            <person name="Heuer A."/>
            <person name="Rast P."/>
            <person name="Oberbeckmann S."/>
            <person name="Bunk B."/>
            <person name="Jeske O."/>
            <person name="Meyerdierks A."/>
            <person name="Storesund J.E."/>
            <person name="Kallscheuer N."/>
            <person name="Luecker S."/>
            <person name="Lage O.M."/>
            <person name="Pohl T."/>
            <person name="Merkel B.J."/>
            <person name="Hornburger P."/>
            <person name="Mueller R.-W."/>
            <person name="Bruemmer F."/>
            <person name="Labrenz M."/>
            <person name="Spormann A.M."/>
            <person name="Op den Camp H."/>
            <person name="Overmann J."/>
            <person name="Amann R."/>
            <person name="Jetten M.S.M."/>
            <person name="Mascher T."/>
            <person name="Medema M.H."/>
            <person name="Devos D.P."/>
            <person name="Kaster A.-K."/>
            <person name="Ovreas L."/>
            <person name="Rohde M."/>
            <person name="Galperin M.Y."/>
            <person name="Jogler C."/>
        </authorList>
    </citation>
    <scope>NUCLEOTIDE SEQUENCE [LARGE SCALE GENOMIC DNA]</scope>
    <source>
        <strain evidence="5 6">Pla133</strain>
    </source>
</reference>
<dbReference type="InterPro" id="IPR058647">
    <property type="entry name" value="BSH_CzcB-like"/>
</dbReference>
<feature type="domain" description="Multidrug resistance protein MdtA-like C-terminal permuted SH3" evidence="3">
    <location>
        <begin position="295"/>
        <end position="348"/>
    </location>
</feature>
<evidence type="ECO:0000313" key="5">
    <source>
        <dbReference type="EMBL" id="QDU65206.1"/>
    </source>
</evidence>
<sequence>MKSWPQRIVVLALLGGLVLALLWFQGIIGRHEYVQASIPAGQAVAATTRTQTVQRERITDLRVYPGFVEAVDPATLAARVMGTVVELRAREGDRVAAGEIVATLDDRDARAQLAQARAALDAAGARALQSQLALDRIVALGESDAITAQDLEGAQAARDAGRAQEVAAEQAVAEAETALTWFQLAAPFDGRVLERQAEAGDLALPGRALLTLYRGDRLRLRLAVPEQLVAGLEPGADLHVDFDGLPSRSARLARILPPADAMTGTVIVHLDLEPSGDLRPGAMGRVGLAVGEREALLIPAAAVERIGQVQRVGLVREGRIQSVTVRIGKRIGERVEVLDGLAAGEQVVLP</sequence>
<dbReference type="GO" id="GO:1990281">
    <property type="term" value="C:efflux pump complex"/>
    <property type="evidence" value="ECO:0007669"/>
    <property type="project" value="TreeGrafter"/>
</dbReference>
<dbReference type="Pfam" id="PF25973">
    <property type="entry name" value="BSH_CzcB"/>
    <property type="match status" value="1"/>
</dbReference>
<accession>A0A518BE14</accession>
<name>A0A518BE14_9BACT</name>
<dbReference type="Gene3D" id="2.40.30.170">
    <property type="match status" value="1"/>
</dbReference>
<gene>
    <name evidence="5" type="primary">mdtA_1</name>
    <name evidence="5" type="ORF">Pla133_02700</name>
</gene>
<dbReference type="SUPFAM" id="SSF111369">
    <property type="entry name" value="HlyD-like secretion proteins"/>
    <property type="match status" value="1"/>
</dbReference>
<dbReference type="EMBL" id="CP036287">
    <property type="protein sequence ID" value="QDU65206.1"/>
    <property type="molecule type" value="Genomic_DNA"/>
</dbReference>
<keyword evidence="6" id="KW-1185">Reference proteome</keyword>
<dbReference type="PANTHER" id="PTHR30469:SF15">
    <property type="entry name" value="HLYD FAMILY OF SECRETION PROTEINS"/>
    <property type="match status" value="1"/>
</dbReference>
<feature type="domain" description="CusB-like beta-barrel" evidence="2">
    <location>
        <begin position="221"/>
        <end position="289"/>
    </location>
</feature>
<dbReference type="AlphaFoldDB" id="A0A518BE14"/>